<reference evidence="3 4" key="1">
    <citation type="journal article" date="2016" name="Nat. Commun.">
        <title>Thousands of microbial genomes shed light on interconnected biogeochemical processes in an aquifer system.</title>
        <authorList>
            <person name="Anantharaman K."/>
            <person name="Brown C.T."/>
            <person name="Hug L.A."/>
            <person name="Sharon I."/>
            <person name="Castelle C.J."/>
            <person name="Probst A.J."/>
            <person name="Thomas B.C."/>
            <person name="Singh A."/>
            <person name="Wilkins M.J."/>
            <person name="Karaoz U."/>
            <person name="Brodie E.L."/>
            <person name="Williams K.H."/>
            <person name="Hubbard S.S."/>
            <person name="Banfield J.F."/>
        </authorList>
    </citation>
    <scope>NUCLEOTIDE SEQUENCE [LARGE SCALE GENOMIC DNA]</scope>
</reference>
<dbReference type="EMBL" id="MGDB01000134">
    <property type="protein sequence ID" value="OGL38826.1"/>
    <property type="molecule type" value="Genomic_DNA"/>
</dbReference>
<evidence type="ECO:0008006" key="5">
    <source>
        <dbReference type="Google" id="ProtNLM"/>
    </source>
</evidence>
<organism evidence="3 4">
    <name type="scientific">Candidatus Schekmanbacteria bacterium GWA2_38_11</name>
    <dbReference type="NCBI Taxonomy" id="1817876"/>
    <lineage>
        <taxon>Bacteria</taxon>
        <taxon>Candidatus Schekmaniibacteriota</taxon>
    </lineage>
</organism>
<dbReference type="InterPro" id="IPR023346">
    <property type="entry name" value="Lysozyme-like_dom_sf"/>
</dbReference>
<dbReference type="AlphaFoldDB" id="A0A1F7RB86"/>
<dbReference type="SUPFAM" id="SSF53955">
    <property type="entry name" value="Lysozyme-like"/>
    <property type="match status" value="1"/>
</dbReference>
<accession>A0A1F7RB86</accession>
<dbReference type="Gene3D" id="1.10.530.10">
    <property type="match status" value="1"/>
</dbReference>
<dbReference type="InterPro" id="IPR008258">
    <property type="entry name" value="Transglycosylase_SLT_dom_1"/>
</dbReference>
<name>A0A1F7RB86_9BACT</name>
<evidence type="ECO:0000259" key="1">
    <source>
        <dbReference type="Pfam" id="PF01464"/>
    </source>
</evidence>
<dbReference type="Pfam" id="PF01464">
    <property type="entry name" value="SLT"/>
    <property type="match status" value="1"/>
</dbReference>
<gene>
    <name evidence="3" type="ORF">A2042_02665</name>
</gene>
<sequence length="231" mass="26578">MLLKRMLYRSSRRIILIILISFCLFFYFEASGEIYKYVDKEGVIHYSNRSKNSNYKLLQVFNSFSYNKTAVRRTPSTNRNSEALNGIIEDVAEKFGQDPKLIQSIIRAESNYDTNAVSPKGAMGLMQLMPDTAKRFRVKDPFHPKENIEGGVAYLEYLMKLFNNDLELALAAYNAGENRVINYSGIPPIEETQDYVRKILNSYKGQRVEKINKIYKIINSDGTILLTTNPE</sequence>
<dbReference type="CDD" id="cd00254">
    <property type="entry name" value="LT-like"/>
    <property type="match status" value="1"/>
</dbReference>
<dbReference type="InterPro" id="IPR025392">
    <property type="entry name" value="DUF4124"/>
</dbReference>
<dbReference type="PANTHER" id="PTHR37423">
    <property type="entry name" value="SOLUBLE LYTIC MUREIN TRANSGLYCOSYLASE-RELATED"/>
    <property type="match status" value="1"/>
</dbReference>
<evidence type="ECO:0000313" key="3">
    <source>
        <dbReference type="EMBL" id="OGL38826.1"/>
    </source>
</evidence>
<comment type="caution">
    <text evidence="3">The sequence shown here is derived from an EMBL/GenBank/DDBJ whole genome shotgun (WGS) entry which is preliminary data.</text>
</comment>
<feature type="domain" description="DUF4124" evidence="2">
    <location>
        <begin position="30"/>
        <end position="51"/>
    </location>
</feature>
<feature type="domain" description="Transglycosylase SLT" evidence="1">
    <location>
        <begin position="89"/>
        <end position="187"/>
    </location>
</feature>
<dbReference type="Pfam" id="PF13511">
    <property type="entry name" value="DUF4124"/>
    <property type="match status" value="1"/>
</dbReference>
<evidence type="ECO:0000313" key="4">
    <source>
        <dbReference type="Proteomes" id="UP000178526"/>
    </source>
</evidence>
<evidence type="ECO:0000259" key="2">
    <source>
        <dbReference type="Pfam" id="PF13511"/>
    </source>
</evidence>
<protein>
    <recommendedName>
        <fullName evidence="5">Transglycosylase SLT domain-containing protein</fullName>
    </recommendedName>
</protein>
<dbReference type="Proteomes" id="UP000178526">
    <property type="component" value="Unassembled WGS sequence"/>
</dbReference>
<dbReference type="PANTHER" id="PTHR37423:SF2">
    <property type="entry name" value="MEMBRANE-BOUND LYTIC MUREIN TRANSGLYCOSYLASE C"/>
    <property type="match status" value="1"/>
</dbReference>
<proteinExistence type="predicted"/>